<proteinExistence type="predicted"/>
<protein>
    <submittedName>
        <fullName evidence="1">Uncharacterized protein</fullName>
    </submittedName>
</protein>
<evidence type="ECO:0000313" key="2">
    <source>
        <dbReference type="Proteomes" id="UP001396334"/>
    </source>
</evidence>
<dbReference type="Proteomes" id="UP001396334">
    <property type="component" value="Unassembled WGS sequence"/>
</dbReference>
<keyword evidence="2" id="KW-1185">Reference proteome</keyword>
<sequence>MSTSRVSLDIVASRKCAEKKVEDNKESRADLKKARSLTSHILSMILIDEGVDLFGYNLFSIPMIIVHDNLSIIDKLEHSELVLSNDENRKEDDGHGKVSLQSCNVANDLIEGHPHKE</sequence>
<reference evidence="1 2" key="1">
    <citation type="journal article" date="2024" name="G3 (Bethesda)">
        <title>Genome assembly of Hibiscus sabdariffa L. provides insights into metabolisms of medicinal natural products.</title>
        <authorList>
            <person name="Kim T."/>
        </authorList>
    </citation>
    <scope>NUCLEOTIDE SEQUENCE [LARGE SCALE GENOMIC DNA]</scope>
    <source>
        <strain evidence="1">TK-2024</strain>
        <tissue evidence="1">Old leaves</tissue>
    </source>
</reference>
<organism evidence="1 2">
    <name type="scientific">Hibiscus sabdariffa</name>
    <name type="common">roselle</name>
    <dbReference type="NCBI Taxonomy" id="183260"/>
    <lineage>
        <taxon>Eukaryota</taxon>
        <taxon>Viridiplantae</taxon>
        <taxon>Streptophyta</taxon>
        <taxon>Embryophyta</taxon>
        <taxon>Tracheophyta</taxon>
        <taxon>Spermatophyta</taxon>
        <taxon>Magnoliopsida</taxon>
        <taxon>eudicotyledons</taxon>
        <taxon>Gunneridae</taxon>
        <taxon>Pentapetalae</taxon>
        <taxon>rosids</taxon>
        <taxon>malvids</taxon>
        <taxon>Malvales</taxon>
        <taxon>Malvaceae</taxon>
        <taxon>Malvoideae</taxon>
        <taxon>Hibiscus</taxon>
    </lineage>
</organism>
<gene>
    <name evidence="1" type="ORF">V6N11_033878</name>
</gene>
<comment type="caution">
    <text evidence="1">The sequence shown here is derived from an EMBL/GenBank/DDBJ whole genome shotgun (WGS) entry which is preliminary data.</text>
</comment>
<dbReference type="EMBL" id="JBBPBN010000018">
    <property type="protein sequence ID" value="KAK9018832.1"/>
    <property type="molecule type" value="Genomic_DNA"/>
</dbReference>
<accession>A0ABR2S1P5</accession>
<evidence type="ECO:0000313" key="1">
    <source>
        <dbReference type="EMBL" id="KAK9018832.1"/>
    </source>
</evidence>
<name>A0ABR2S1P5_9ROSI</name>